<dbReference type="PANTHER" id="PTHR42685:SF22">
    <property type="entry name" value="CONDITIONED MEDIUM FACTOR RECEPTOR 1"/>
    <property type="match status" value="1"/>
</dbReference>
<accession>A0A967EB41</accession>
<comment type="caution">
    <text evidence="2">The sequence shown here is derived from an EMBL/GenBank/DDBJ whole genome shotgun (WGS) entry which is preliminary data.</text>
</comment>
<dbReference type="AlphaFoldDB" id="A0A967EB41"/>
<dbReference type="InterPro" id="IPR036188">
    <property type="entry name" value="FAD/NAD-bd_sf"/>
</dbReference>
<dbReference type="PANTHER" id="PTHR42685">
    <property type="entry name" value="GERANYLGERANYL DIPHOSPHATE REDUCTASE"/>
    <property type="match status" value="1"/>
</dbReference>
<name>A0A967EB41_9FLAO</name>
<dbReference type="GO" id="GO:0071949">
    <property type="term" value="F:FAD binding"/>
    <property type="evidence" value="ECO:0007669"/>
    <property type="project" value="InterPro"/>
</dbReference>
<sequence length="375" mass="41927">MNCYDVIIVGGGLAGLTASIHLAQAGLSVCLFEKEAFPHHKVCGEYVSNEIIPYLNSLGIGMQALSVKAINRLQLSTVRGQSIELRLPLGGIGISRYAFDHLLYQRAKDVGVHVIFRRVRSVSFQDDSFRVTVPDKDPYQATMVIGAYGKRSHLDKDLQRDFILKKSTWLGVKAHYRFDEFPDKTVALHNFDGGYGGLSKTETGAVNFCYLASYDSFQDYRNIEEFNEKVVANNPFLAAFLQKADPLFKKPMTIAQISFDPKKVVENHMLMCGDAAGLIHPLCGNGMAMAIHSAKIASELLVDYFSEKKKDRATLEKAYSAQWRTHFSARLQMGRRLQRLLLNESLSRAAMATVARSSWLLQKIVEQTHGKPIVC</sequence>
<feature type="domain" description="FAD-binding" evidence="1">
    <location>
        <begin position="4"/>
        <end position="308"/>
    </location>
</feature>
<dbReference type="InterPro" id="IPR050407">
    <property type="entry name" value="Geranylgeranyl_reductase"/>
</dbReference>
<dbReference type="PRINTS" id="PR00420">
    <property type="entry name" value="RNGMNOXGNASE"/>
</dbReference>
<proteinExistence type="predicted"/>
<dbReference type="SUPFAM" id="SSF51905">
    <property type="entry name" value="FAD/NAD(P)-binding domain"/>
    <property type="match status" value="1"/>
</dbReference>
<dbReference type="Proteomes" id="UP000707206">
    <property type="component" value="Unassembled WGS sequence"/>
</dbReference>
<dbReference type="Gene3D" id="3.50.50.60">
    <property type="entry name" value="FAD/NAD(P)-binding domain"/>
    <property type="match status" value="1"/>
</dbReference>
<gene>
    <name evidence="2" type="ORF">FK220_011730</name>
</gene>
<organism evidence="2 3">
    <name type="scientific">Pelagihabitans pacificus</name>
    <dbReference type="NCBI Taxonomy" id="2696054"/>
    <lineage>
        <taxon>Bacteria</taxon>
        <taxon>Pseudomonadati</taxon>
        <taxon>Bacteroidota</taxon>
        <taxon>Flavobacteriia</taxon>
        <taxon>Flavobacteriales</taxon>
        <taxon>Flavobacteriaceae</taxon>
        <taxon>Pelagihabitans</taxon>
    </lineage>
</organism>
<evidence type="ECO:0000313" key="3">
    <source>
        <dbReference type="Proteomes" id="UP000707206"/>
    </source>
</evidence>
<evidence type="ECO:0000259" key="1">
    <source>
        <dbReference type="Pfam" id="PF01494"/>
    </source>
</evidence>
<dbReference type="RefSeq" id="WP_152574520.1">
    <property type="nucleotide sequence ID" value="NZ_VIKU02000003.1"/>
</dbReference>
<protein>
    <submittedName>
        <fullName evidence="2">NAD(P)/FAD-dependent oxidoreductase</fullName>
    </submittedName>
</protein>
<reference evidence="2" key="1">
    <citation type="submission" date="2019-07" db="EMBL/GenBank/DDBJ databases">
        <authorList>
            <person name="De-Chao Zhang Q."/>
        </authorList>
    </citation>
    <scope>NUCLEOTIDE SEQUENCE</scope>
    <source>
        <strain evidence="2">TP-CH-4</strain>
    </source>
</reference>
<reference evidence="2" key="2">
    <citation type="submission" date="2020-03" db="EMBL/GenBank/DDBJ databases">
        <title>Flavobacteriaceae bacterium strain TP-CH-4, a member of the family Flavobacteriaceae isolated from a deep-sea seamount.</title>
        <authorList>
            <person name="Zhang D.-C."/>
        </authorList>
    </citation>
    <scope>NUCLEOTIDE SEQUENCE</scope>
    <source>
        <strain evidence="2">TP-CH-4</strain>
    </source>
</reference>
<dbReference type="InterPro" id="IPR002938">
    <property type="entry name" value="FAD-bd"/>
</dbReference>
<dbReference type="EMBL" id="VIKU02000003">
    <property type="protein sequence ID" value="NHF60016.1"/>
    <property type="molecule type" value="Genomic_DNA"/>
</dbReference>
<dbReference type="Pfam" id="PF01494">
    <property type="entry name" value="FAD_binding_3"/>
    <property type="match status" value="1"/>
</dbReference>
<keyword evidence="3" id="KW-1185">Reference proteome</keyword>
<evidence type="ECO:0000313" key="2">
    <source>
        <dbReference type="EMBL" id="NHF60016.1"/>
    </source>
</evidence>